<dbReference type="RefSeq" id="XP_030832890.1">
    <property type="nucleotide sequence ID" value="XM_030977030.1"/>
</dbReference>
<dbReference type="GO" id="GO:0031463">
    <property type="term" value="C:Cul3-RING ubiquitin ligase complex"/>
    <property type="evidence" value="ECO:0000318"/>
    <property type="project" value="GO_Central"/>
</dbReference>
<dbReference type="PANTHER" id="PTHR24412:SF272">
    <property type="entry name" value="KELCH-LIKE PROTEIN DIABLO"/>
    <property type="match status" value="1"/>
</dbReference>
<dbReference type="GO" id="GO:0005737">
    <property type="term" value="C:cytoplasm"/>
    <property type="evidence" value="ECO:0000318"/>
    <property type="project" value="GO_Central"/>
</dbReference>
<dbReference type="AlphaFoldDB" id="A0A7M7N8R9"/>
<dbReference type="InParanoid" id="A0A7M7N8R9"/>
<dbReference type="InterPro" id="IPR011333">
    <property type="entry name" value="SKP1/BTB/POZ_sf"/>
</dbReference>
<dbReference type="FunCoup" id="A0A7M7N8R9">
    <property type="interactions" value="48"/>
</dbReference>
<dbReference type="EnsemblMetazoa" id="XM_030977031">
    <property type="protein sequence ID" value="XP_030832891"/>
    <property type="gene ID" value="LOC100890860"/>
</dbReference>
<dbReference type="SMART" id="SM00225">
    <property type="entry name" value="BTB"/>
    <property type="match status" value="1"/>
</dbReference>
<accession>A0A7M7N8R9</accession>
<dbReference type="InterPro" id="IPR015915">
    <property type="entry name" value="Kelch-typ_b-propeller"/>
</dbReference>
<dbReference type="Proteomes" id="UP000007110">
    <property type="component" value="Unassembled WGS sequence"/>
</dbReference>
<dbReference type="SUPFAM" id="SSF117281">
    <property type="entry name" value="Kelch motif"/>
    <property type="match status" value="1"/>
</dbReference>
<dbReference type="Gene3D" id="3.30.710.10">
    <property type="entry name" value="Potassium Channel Kv1.1, Chain A"/>
    <property type="match status" value="1"/>
</dbReference>
<evidence type="ECO:0000259" key="3">
    <source>
        <dbReference type="PROSITE" id="PS50097"/>
    </source>
</evidence>
<dbReference type="GeneID" id="100890860"/>
<dbReference type="RefSeq" id="XP_030832891.1">
    <property type="nucleotide sequence ID" value="XM_030977031.1"/>
</dbReference>
<dbReference type="GO" id="GO:1990756">
    <property type="term" value="F:ubiquitin-like ligase-substrate adaptor activity"/>
    <property type="evidence" value="ECO:0000318"/>
    <property type="project" value="GO_Central"/>
</dbReference>
<dbReference type="PANTHER" id="PTHR24412">
    <property type="entry name" value="KELCH PROTEIN"/>
    <property type="match status" value="1"/>
</dbReference>
<feature type="domain" description="BTB" evidence="3">
    <location>
        <begin position="59"/>
        <end position="126"/>
    </location>
</feature>
<dbReference type="PIRSF" id="PIRSF037037">
    <property type="entry name" value="Kelch-like_protein_gigaxonin"/>
    <property type="match status" value="1"/>
</dbReference>
<dbReference type="KEGG" id="spu:100890860"/>
<keyword evidence="2" id="KW-0677">Repeat</keyword>
<evidence type="ECO:0000256" key="2">
    <source>
        <dbReference type="ARBA" id="ARBA00022737"/>
    </source>
</evidence>
<evidence type="ECO:0000313" key="4">
    <source>
        <dbReference type="EnsemblMetazoa" id="XP_030832890"/>
    </source>
</evidence>
<dbReference type="SUPFAM" id="SSF54695">
    <property type="entry name" value="POZ domain"/>
    <property type="match status" value="1"/>
</dbReference>
<dbReference type="InterPro" id="IPR006652">
    <property type="entry name" value="Kelch_1"/>
</dbReference>
<evidence type="ECO:0000256" key="1">
    <source>
        <dbReference type="ARBA" id="ARBA00022441"/>
    </source>
</evidence>
<reference evidence="5" key="1">
    <citation type="submission" date="2015-02" db="EMBL/GenBank/DDBJ databases">
        <title>Genome sequencing for Strongylocentrotus purpuratus.</title>
        <authorList>
            <person name="Murali S."/>
            <person name="Liu Y."/>
            <person name="Vee V."/>
            <person name="English A."/>
            <person name="Wang M."/>
            <person name="Skinner E."/>
            <person name="Han Y."/>
            <person name="Muzny D.M."/>
            <person name="Worley K.C."/>
            <person name="Gibbs R.A."/>
        </authorList>
    </citation>
    <scope>NUCLEOTIDE SEQUENCE</scope>
</reference>
<sequence>MSVVLLPVSDSRPEMKNTININNNEPGTSDDEVVVFRGSGHSDQLMKGLCDLWKDNQLTDIVLKVGNRKFPCHRNVLASVSPYFHRMFCSNMQESKLSSVSLQGIRADSVALILDFAYTSRMNFSKENVPLILEAADMLLMTSVKEGCVDFMKEHLHPSNCLGIYTLAERFSCDELAGKVWKFAVRNFRSVRKHREILDQSFEMIEKYLSTDNLVIEEEEEVFETIIAWINHNRKTRLKDLKKLLSHVREHLLPTQYLVDKVLSHPLLTKSESLSMTIEVTARHRSSMNYGTPRTRSRSRRVVLVVGGIGPANIKLTEVKYFDPVDRRWSTFSHLPFDSEPVSCVTAVIDDVYVMGSRGSFIVHRAEDSQWIDLPMLPPERVRQRVTCTSSDDGNLYFVGGFDGVQRVRMVDRFNTKDNTWHELEPIPVAVSSPSTVIFGNKLYVFGGALANGTATDLVHSYDLDDNSSPHRSWEARNPMPHAFSGITAVVLGAYIYIVGSVSTVVHRYNPVEDSWSQAEDMAKTHALCGATVCGGKIYVTGGENQPNSPISEVEGYDPTTKRWMPCHNLPYPIRLHGCATVIKRI</sequence>
<dbReference type="PROSITE" id="PS50097">
    <property type="entry name" value="BTB"/>
    <property type="match status" value="1"/>
</dbReference>
<dbReference type="SMART" id="SM00875">
    <property type="entry name" value="BACK"/>
    <property type="match status" value="1"/>
</dbReference>
<keyword evidence="1" id="KW-0880">Kelch repeat</keyword>
<dbReference type="Pfam" id="PF00651">
    <property type="entry name" value="BTB"/>
    <property type="match status" value="1"/>
</dbReference>
<dbReference type="Gene3D" id="1.25.40.420">
    <property type="match status" value="1"/>
</dbReference>
<organism evidence="4 5">
    <name type="scientific">Strongylocentrotus purpuratus</name>
    <name type="common">Purple sea urchin</name>
    <dbReference type="NCBI Taxonomy" id="7668"/>
    <lineage>
        <taxon>Eukaryota</taxon>
        <taxon>Metazoa</taxon>
        <taxon>Echinodermata</taxon>
        <taxon>Eleutherozoa</taxon>
        <taxon>Echinozoa</taxon>
        <taxon>Echinoidea</taxon>
        <taxon>Euechinoidea</taxon>
        <taxon>Echinacea</taxon>
        <taxon>Camarodonta</taxon>
        <taxon>Echinidea</taxon>
        <taxon>Strongylocentrotidae</taxon>
        <taxon>Strongylocentrotus</taxon>
    </lineage>
</organism>
<evidence type="ECO:0000313" key="5">
    <source>
        <dbReference type="Proteomes" id="UP000007110"/>
    </source>
</evidence>
<dbReference type="GO" id="GO:0043161">
    <property type="term" value="P:proteasome-mediated ubiquitin-dependent protein catabolic process"/>
    <property type="evidence" value="ECO:0000318"/>
    <property type="project" value="GO_Central"/>
</dbReference>
<dbReference type="Pfam" id="PF07707">
    <property type="entry name" value="BACK"/>
    <property type="match status" value="1"/>
</dbReference>
<dbReference type="Gene3D" id="2.120.10.80">
    <property type="entry name" value="Kelch-type beta propeller"/>
    <property type="match status" value="1"/>
</dbReference>
<proteinExistence type="predicted"/>
<dbReference type="FunFam" id="1.25.40.420:FF:000001">
    <property type="entry name" value="Kelch-like family member 12"/>
    <property type="match status" value="1"/>
</dbReference>
<dbReference type="OMA" id="NDCYDPV"/>
<dbReference type="SMART" id="SM00612">
    <property type="entry name" value="Kelch"/>
    <property type="match status" value="4"/>
</dbReference>
<dbReference type="InterPro" id="IPR011705">
    <property type="entry name" value="BACK"/>
</dbReference>
<dbReference type="InterPro" id="IPR017096">
    <property type="entry name" value="BTB-kelch_protein"/>
</dbReference>
<dbReference type="OrthoDB" id="19132at2759"/>
<protein>
    <recommendedName>
        <fullName evidence="3">BTB domain-containing protein</fullName>
    </recommendedName>
</protein>
<dbReference type="EnsemblMetazoa" id="XM_030977030">
    <property type="protein sequence ID" value="XP_030832890"/>
    <property type="gene ID" value="LOC100890860"/>
</dbReference>
<keyword evidence="5" id="KW-1185">Reference proteome</keyword>
<dbReference type="InterPro" id="IPR000210">
    <property type="entry name" value="BTB/POZ_dom"/>
</dbReference>
<name>A0A7M7N8R9_STRPU</name>
<dbReference type="Pfam" id="PF24681">
    <property type="entry name" value="Kelch_KLHDC2_KLHL20_DRC7"/>
    <property type="match status" value="1"/>
</dbReference>
<reference evidence="4" key="2">
    <citation type="submission" date="2021-01" db="UniProtKB">
        <authorList>
            <consortium name="EnsemblMetazoa"/>
        </authorList>
    </citation>
    <scope>IDENTIFICATION</scope>
</reference>